<proteinExistence type="predicted"/>
<protein>
    <recommendedName>
        <fullName evidence="5">Alpha-1,2-fucosyltransferase</fullName>
    </recommendedName>
</protein>
<dbReference type="AlphaFoldDB" id="A0A6P1M2N1"/>
<evidence type="ECO:0000256" key="2">
    <source>
        <dbReference type="ARBA" id="ARBA00022679"/>
    </source>
</evidence>
<keyword evidence="4" id="KW-1185">Reference proteome</keyword>
<dbReference type="PANTHER" id="PTHR11927:SF9">
    <property type="entry name" value="L-FUCOSYLTRANSFERASE"/>
    <property type="match status" value="1"/>
</dbReference>
<dbReference type="KEGG" id="taer:GT409_01005"/>
<dbReference type="RefSeq" id="WP_160626121.1">
    <property type="nucleotide sequence ID" value="NZ_CP047593.1"/>
</dbReference>
<organism evidence="3 4">
    <name type="scientific">Tichowtungia aerotolerans</name>
    <dbReference type="NCBI Taxonomy" id="2697043"/>
    <lineage>
        <taxon>Bacteria</taxon>
        <taxon>Pseudomonadati</taxon>
        <taxon>Kiritimatiellota</taxon>
        <taxon>Tichowtungiia</taxon>
        <taxon>Tichowtungiales</taxon>
        <taxon>Tichowtungiaceae</taxon>
        <taxon>Tichowtungia</taxon>
    </lineage>
</organism>
<dbReference type="GO" id="GO:0005975">
    <property type="term" value="P:carbohydrate metabolic process"/>
    <property type="evidence" value="ECO:0007669"/>
    <property type="project" value="InterPro"/>
</dbReference>
<dbReference type="Pfam" id="PF01531">
    <property type="entry name" value="Glyco_transf_11"/>
    <property type="match status" value="1"/>
</dbReference>
<evidence type="ECO:0000256" key="1">
    <source>
        <dbReference type="ARBA" id="ARBA00022676"/>
    </source>
</evidence>
<evidence type="ECO:0008006" key="5">
    <source>
        <dbReference type="Google" id="ProtNLM"/>
    </source>
</evidence>
<gene>
    <name evidence="3" type="ORF">GT409_01005</name>
</gene>
<dbReference type="GO" id="GO:0016020">
    <property type="term" value="C:membrane"/>
    <property type="evidence" value="ECO:0007669"/>
    <property type="project" value="InterPro"/>
</dbReference>
<dbReference type="PANTHER" id="PTHR11927">
    <property type="entry name" value="GALACTOSIDE 2-L-FUCOSYLTRANSFERASE"/>
    <property type="match status" value="1"/>
</dbReference>
<accession>A0A6P1M2N1</accession>
<name>A0A6P1M2N1_9BACT</name>
<keyword evidence="2" id="KW-0808">Transferase</keyword>
<dbReference type="Proteomes" id="UP000464954">
    <property type="component" value="Chromosome"/>
</dbReference>
<dbReference type="Gene3D" id="3.40.50.11350">
    <property type="match status" value="1"/>
</dbReference>
<sequence>MHHALLIAKKQIGKLRLRLSKETTPTAIIMVDGGFCSVLLKYLIGRYIECTYGIQVLYDLTWFQKNGLDCDGKFTRKFQLTQVLPDLKFPIATEQKIHFFKRFFYKRNAAPFVFNENLGEPHAYWDGYFANWKYFEAIKDTALKELDVEKIQLNTVNRRALDQIKSKKISVAVHVRRGDFINSGLCILTADYYLAAIQHIRERFAPCDIHLFVFSNGMEWTKEHILERMPQAVSYTTVEINDNDHGYFDLRLIAECDHQISSNSSFGYWGGLLNKNPDKIVIVPDKWMPDTYTSGNKKALINSEHAHRVPGWTVFSTETYNPLGG</sequence>
<keyword evidence="1" id="KW-0328">Glycosyltransferase</keyword>
<dbReference type="InterPro" id="IPR002516">
    <property type="entry name" value="Glyco_trans_11"/>
</dbReference>
<dbReference type="EMBL" id="CP047593">
    <property type="protein sequence ID" value="QHI68087.1"/>
    <property type="molecule type" value="Genomic_DNA"/>
</dbReference>
<evidence type="ECO:0000313" key="4">
    <source>
        <dbReference type="Proteomes" id="UP000464954"/>
    </source>
</evidence>
<evidence type="ECO:0000313" key="3">
    <source>
        <dbReference type="EMBL" id="QHI68087.1"/>
    </source>
</evidence>
<dbReference type="GO" id="GO:0008107">
    <property type="term" value="F:galactoside 2-alpha-L-fucosyltransferase activity"/>
    <property type="evidence" value="ECO:0007669"/>
    <property type="project" value="InterPro"/>
</dbReference>
<reference evidence="3 4" key="1">
    <citation type="submission" date="2020-01" db="EMBL/GenBank/DDBJ databases">
        <title>Ponticoccus aerotolerans gen. nov., sp. nov., an anaerobic bacterium and proposal of Ponticoccusceae fam. nov., Ponticoccusles ord. nov. and Ponticoccuse classis nov. in the phylum Kiritimatiellaeota.</title>
        <authorList>
            <person name="Zhou L.Y."/>
            <person name="Du Z.J."/>
        </authorList>
    </citation>
    <scope>NUCLEOTIDE SEQUENCE [LARGE SCALE GENOMIC DNA]</scope>
    <source>
        <strain evidence="3 4">S-5007</strain>
    </source>
</reference>
<dbReference type="CDD" id="cd11301">
    <property type="entry name" value="Fut1_Fut2_like"/>
    <property type="match status" value="1"/>
</dbReference>